<evidence type="ECO:0000313" key="4">
    <source>
        <dbReference type="EMBL" id="PIC19782.1"/>
    </source>
</evidence>
<evidence type="ECO:0000313" key="5">
    <source>
        <dbReference type="Proteomes" id="UP000230233"/>
    </source>
</evidence>
<dbReference type="Proteomes" id="UP000230233">
    <property type="component" value="Chromosome X"/>
</dbReference>
<feature type="region of interest" description="Disordered" evidence="1">
    <location>
        <begin position="187"/>
        <end position="234"/>
    </location>
</feature>
<name>A0A2G5SXU2_9PELO</name>
<feature type="domain" description="Fibrinogen C-terminal" evidence="3">
    <location>
        <begin position="246"/>
        <end position="444"/>
    </location>
</feature>
<dbReference type="EMBL" id="PDUG01000006">
    <property type="protein sequence ID" value="PIC19782.1"/>
    <property type="molecule type" value="Genomic_DNA"/>
</dbReference>
<dbReference type="Gene3D" id="3.90.215.10">
    <property type="entry name" value="Gamma Fibrinogen, chain A, domain 1"/>
    <property type="match status" value="1"/>
</dbReference>
<dbReference type="InterPro" id="IPR014716">
    <property type="entry name" value="Fibrinogen_a/b/g_C_1"/>
</dbReference>
<dbReference type="SUPFAM" id="SSF56496">
    <property type="entry name" value="Fibrinogen C-terminal domain-like"/>
    <property type="match status" value="1"/>
</dbReference>
<feature type="transmembrane region" description="Helical" evidence="2">
    <location>
        <begin position="98"/>
        <end position="119"/>
    </location>
</feature>
<feature type="compositionally biased region" description="Low complexity" evidence="1">
    <location>
        <begin position="207"/>
        <end position="223"/>
    </location>
</feature>
<dbReference type="InterPro" id="IPR050373">
    <property type="entry name" value="Fibrinogen_C-term_domain"/>
</dbReference>
<evidence type="ECO:0000259" key="3">
    <source>
        <dbReference type="PROSITE" id="PS51406"/>
    </source>
</evidence>
<evidence type="ECO:0000256" key="2">
    <source>
        <dbReference type="SAM" id="Phobius"/>
    </source>
</evidence>
<sequence length="497" mass="56315">MKRKPMDIFATKSSKFGVFQKHVCRSYYIPTVTDLTMDQAKEEPLTSFAENPTKSVEKDALVEQGVKFTRPDQVKKANVAEAKWPWCKGKDYGKMPRYLIVLLLAFLLIAVVVMFYVFLHMGMGNTPATVVHEPEIIYTLPSERIGDENLHHVVTLPVDKETSSEEDLITTTTDGSVSEITDDIVEEAENSEDVEKKEVEAAEELQAETATPETTTPVSTTPAPRRRPTPTRRMPISTSTLQFYDPVDGETTESCFDRLVMGSPSGVYNIQGPKDYQAFCDMDTTTGGWTVIQRRVDGEEIFQRGTMKKYVNGFGKLNGSHWLGLEKMHYMAPVGSPPATLRIEIQGETCDTTCSRRFANNWVGEWKVNFGGKEDGYKIYFSGRGIGNLTVNGSDPFYEVNGKRFTTLDNDQDENTQMNCAGFRMLGAWWHTEECSSVGLNGYYQTVAQKYDINDRNQNDKRYFVWAHDKHTIHGYPYIIHVRKSLMLLKPDVETHK</sequence>
<dbReference type="Pfam" id="PF00147">
    <property type="entry name" value="Fibrinogen_C"/>
    <property type="match status" value="1"/>
</dbReference>
<dbReference type="AlphaFoldDB" id="A0A2G5SXU2"/>
<dbReference type="SMART" id="SM00186">
    <property type="entry name" value="FBG"/>
    <property type="match status" value="1"/>
</dbReference>
<evidence type="ECO:0000256" key="1">
    <source>
        <dbReference type="SAM" id="MobiDB-lite"/>
    </source>
</evidence>
<organism evidence="4 5">
    <name type="scientific">Caenorhabditis nigoni</name>
    <dbReference type="NCBI Taxonomy" id="1611254"/>
    <lineage>
        <taxon>Eukaryota</taxon>
        <taxon>Metazoa</taxon>
        <taxon>Ecdysozoa</taxon>
        <taxon>Nematoda</taxon>
        <taxon>Chromadorea</taxon>
        <taxon>Rhabditida</taxon>
        <taxon>Rhabditina</taxon>
        <taxon>Rhabditomorpha</taxon>
        <taxon>Rhabditoidea</taxon>
        <taxon>Rhabditidae</taxon>
        <taxon>Peloderinae</taxon>
        <taxon>Caenorhabditis</taxon>
    </lineage>
</organism>
<keyword evidence="2" id="KW-1133">Transmembrane helix</keyword>
<dbReference type="InterPro" id="IPR036056">
    <property type="entry name" value="Fibrinogen-like_C"/>
</dbReference>
<dbReference type="PANTHER" id="PTHR19143:SF445">
    <property type="entry name" value="FIBRINOGEN C-TERMINAL DOMAIN-CONTAINING PROTEIN"/>
    <property type="match status" value="1"/>
</dbReference>
<keyword evidence="2" id="KW-0472">Membrane</keyword>
<dbReference type="STRING" id="1611254.A0A2G5SXU2"/>
<keyword evidence="5" id="KW-1185">Reference proteome</keyword>
<protein>
    <recommendedName>
        <fullName evidence="3">Fibrinogen C-terminal domain-containing protein</fullName>
    </recommendedName>
</protein>
<dbReference type="NCBIfam" id="NF040941">
    <property type="entry name" value="GGGWT_bact"/>
    <property type="match status" value="1"/>
</dbReference>
<keyword evidence="2" id="KW-0812">Transmembrane</keyword>
<dbReference type="PROSITE" id="PS51406">
    <property type="entry name" value="FIBRINOGEN_C_2"/>
    <property type="match status" value="1"/>
</dbReference>
<comment type="caution">
    <text evidence="4">The sequence shown here is derived from an EMBL/GenBank/DDBJ whole genome shotgun (WGS) entry which is preliminary data.</text>
</comment>
<dbReference type="PANTHER" id="PTHR19143">
    <property type="entry name" value="FIBRINOGEN/TENASCIN/ANGIOPOEITIN"/>
    <property type="match status" value="1"/>
</dbReference>
<proteinExistence type="predicted"/>
<gene>
    <name evidence="4" type="primary">Cni-ensh-1</name>
    <name evidence="4" type="synonym">Cnig_chr_X.g25199</name>
    <name evidence="4" type="ORF">B9Z55_025199</name>
</gene>
<dbReference type="GO" id="GO:0005615">
    <property type="term" value="C:extracellular space"/>
    <property type="evidence" value="ECO:0007669"/>
    <property type="project" value="TreeGrafter"/>
</dbReference>
<reference evidence="5" key="1">
    <citation type="submission" date="2017-10" db="EMBL/GenBank/DDBJ databases">
        <title>Rapid genome shrinkage in a self-fertile nematode reveals novel sperm competition proteins.</title>
        <authorList>
            <person name="Yin D."/>
            <person name="Schwarz E.M."/>
            <person name="Thomas C.G."/>
            <person name="Felde R.L."/>
            <person name="Korf I.F."/>
            <person name="Cutter A.D."/>
            <person name="Schartner C.M."/>
            <person name="Ralston E.J."/>
            <person name="Meyer B.J."/>
            <person name="Haag E.S."/>
        </authorList>
    </citation>
    <scope>NUCLEOTIDE SEQUENCE [LARGE SCALE GENOMIC DNA]</scope>
    <source>
        <strain evidence="5">JU1422</strain>
    </source>
</reference>
<dbReference type="InterPro" id="IPR002181">
    <property type="entry name" value="Fibrinogen_a/b/g_C_dom"/>
</dbReference>
<accession>A0A2G5SXU2</accession>
<dbReference type="OrthoDB" id="7972392at2759"/>